<dbReference type="InterPro" id="IPR052281">
    <property type="entry name" value="GAREM"/>
</dbReference>
<feature type="region of interest" description="Disordered" evidence="1">
    <location>
        <begin position="211"/>
        <end position="249"/>
    </location>
</feature>
<reference evidence="2" key="1">
    <citation type="journal article" date="2023" name="Mol. Biol. Evol.">
        <title>Third-Generation Sequencing Reveals the Adaptive Role of the Epigenome in Three Deep-Sea Polychaetes.</title>
        <authorList>
            <person name="Perez M."/>
            <person name="Aroh O."/>
            <person name="Sun Y."/>
            <person name="Lan Y."/>
            <person name="Juniper S.K."/>
            <person name="Young C.R."/>
            <person name="Angers B."/>
            <person name="Qian P.Y."/>
        </authorList>
    </citation>
    <scope>NUCLEOTIDE SEQUENCE</scope>
    <source>
        <strain evidence="2">P08H-3</strain>
    </source>
</reference>
<dbReference type="AlphaFoldDB" id="A0AAD9J5Y6"/>
<dbReference type="Proteomes" id="UP001208570">
    <property type="component" value="Unassembled WGS sequence"/>
</dbReference>
<name>A0AAD9J5Y6_9ANNE</name>
<dbReference type="PANTHER" id="PTHR14454">
    <property type="entry name" value="GRB2-ASSOCIATED AND REGULATOR OF MAPK PROTEIN FAMILY MEMBER"/>
    <property type="match status" value="1"/>
</dbReference>
<feature type="compositionally biased region" description="Basic and acidic residues" evidence="1">
    <location>
        <begin position="211"/>
        <end position="248"/>
    </location>
</feature>
<evidence type="ECO:0000256" key="1">
    <source>
        <dbReference type="SAM" id="MobiDB-lite"/>
    </source>
</evidence>
<evidence type="ECO:0000313" key="2">
    <source>
        <dbReference type="EMBL" id="KAK2147079.1"/>
    </source>
</evidence>
<comment type="caution">
    <text evidence="2">The sequence shown here is derived from an EMBL/GenBank/DDBJ whole genome shotgun (WGS) entry which is preliminary data.</text>
</comment>
<keyword evidence="3" id="KW-1185">Reference proteome</keyword>
<dbReference type="EMBL" id="JAODUP010000571">
    <property type="protein sequence ID" value="KAK2147079.1"/>
    <property type="molecule type" value="Genomic_DNA"/>
</dbReference>
<sequence>MAVEGQSSTKYDLNSFRWSEEEYSLRELIERFGHQLPFLVTATAGYMGIEDWLGGVATNEIQWLHGFARQKRLVIKDQNDVYYSVPRCYSGMVVPIRPDGLEISVFKGTPQTGEYDYITSVPLLLASRIPDDEVKSETKSRLYEKCIPTAYGIITEDRVRQLKHVFYTGKIPENDNNEVTEPEREGKPSKTVLKKRKIPKVKIKNLFKGKSKEVQSKVTKDPEPDKDRKTMERLPTKQSDEIQRRQSDNDVYEQLTSKRGFTSLGQVPSDISSLTVDEVGVCLDLLRLSRHKETLSHRLVDGEMLRCLTESILINEFCFSEFEAKQLSRLVSTWDILLRASSSLRSSTDLTESFV</sequence>
<proteinExistence type="predicted"/>
<feature type="region of interest" description="Disordered" evidence="1">
    <location>
        <begin position="171"/>
        <end position="190"/>
    </location>
</feature>
<dbReference type="Gene3D" id="1.10.150.50">
    <property type="entry name" value="Transcription Factor, Ets-1"/>
    <property type="match status" value="1"/>
</dbReference>
<dbReference type="PANTHER" id="PTHR14454:SF11">
    <property type="entry name" value="SERRANO, ISOFORM F"/>
    <property type="match status" value="1"/>
</dbReference>
<dbReference type="InterPro" id="IPR013761">
    <property type="entry name" value="SAM/pointed_sf"/>
</dbReference>
<accession>A0AAD9J5Y6</accession>
<gene>
    <name evidence="2" type="ORF">LSH36_571g03086</name>
</gene>
<organism evidence="2 3">
    <name type="scientific">Paralvinella palmiformis</name>
    <dbReference type="NCBI Taxonomy" id="53620"/>
    <lineage>
        <taxon>Eukaryota</taxon>
        <taxon>Metazoa</taxon>
        <taxon>Spiralia</taxon>
        <taxon>Lophotrochozoa</taxon>
        <taxon>Annelida</taxon>
        <taxon>Polychaeta</taxon>
        <taxon>Sedentaria</taxon>
        <taxon>Canalipalpata</taxon>
        <taxon>Terebellida</taxon>
        <taxon>Terebelliformia</taxon>
        <taxon>Alvinellidae</taxon>
        <taxon>Paralvinella</taxon>
    </lineage>
</organism>
<evidence type="ECO:0000313" key="3">
    <source>
        <dbReference type="Proteomes" id="UP001208570"/>
    </source>
</evidence>
<protein>
    <submittedName>
        <fullName evidence="2">Uncharacterized protein</fullName>
    </submittedName>
</protein>